<keyword evidence="13" id="KW-1185">Reference proteome</keyword>
<evidence type="ECO:0000256" key="6">
    <source>
        <dbReference type="ARBA" id="ARBA00022833"/>
    </source>
</evidence>
<feature type="domain" description="C2H2-type" evidence="12">
    <location>
        <begin position="507"/>
        <end position="534"/>
    </location>
</feature>
<feature type="domain" description="C2H2-type" evidence="12">
    <location>
        <begin position="213"/>
        <end position="240"/>
    </location>
</feature>
<dbReference type="FunFam" id="3.30.160.60:FF:002090">
    <property type="entry name" value="Zinc finger protein 473"/>
    <property type="match status" value="2"/>
</dbReference>
<dbReference type="OrthoDB" id="9411774at2759"/>
<feature type="domain" description="C2H2-type" evidence="12">
    <location>
        <begin position="1164"/>
        <end position="1191"/>
    </location>
</feature>
<feature type="domain" description="C2H2-type" evidence="12">
    <location>
        <begin position="154"/>
        <end position="176"/>
    </location>
</feature>
<keyword evidence="6" id="KW-0862">Zinc</keyword>
<feature type="domain" description="C2H2-type" evidence="12">
    <location>
        <begin position="591"/>
        <end position="618"/>
    </location>
</feature>
<dbReference type="RefSeq" id="XP_033788626.1">
    <property type="nucleotide sequence ID" value="XM_033932735.1"/>
</dbReference>
<dbReference type="FunFam" id="3.30.160.60:FF:000620">
    <property type="entry name" value="Zinc finger protein 263"/>
    <property type="match status" value="2"/>
</dbReference>
<feature type="domain" description="C2H2-type" evidence="12">
    <location>
        <begin position="1080"/>
        <end position="1107"/>
    </location>
</feature>
<feature type="domain" description="C2H2-type" evidence="12">
    <location>
        <begin position="269"/>
        <end position="296"/>
    </location>
</feature>
<evidence type="ECO:0000256" key="7">
    <source>
        <dbReference type="ARBA" id="ARBA00023015"/>
    </source>
</evidence>
<feature type="domain" description="C2H2-type" evidence="12">
    <location>
        <begin position="775"/>
        <end position="802"/>
    </location>
</feature>
<dbReference type="GeneID" id="117354773"/>
<keyword evidence="10" id="KW-0539">Nucleus</keyword>
<proteinExistence type="inferred from homology"/>
<dbReference type="PROSITE" id="PS50157">
    <property type="entry name" value="ZINC_FINGER_C2H2_2"/>
    <property type="match status" value="30"/>
</dbReference>
<gene>
    <name evidence="14" type="primary">LOC117354773</name>
</gene>
<keyword evidence="8" id="KW-0238">DNA-binding</keyword>
<feature type="domain" description="C2H2-type" evidence="12">
    <location>
        <begin position="563"/>
        <end position="590"/>
    </location>
</feature>
<dbReference type="FunFam" id="3.30.160.60:FF:000320">
    <property type="entry name" value="Zinc finger protein 777"/>
    <property type="match status" value="2"/>
</dbReference>
<evidence type="ECO:0000259" key="12">
    <source>
        <dbReference type="PROSITE" id="PS50157"/>
    </source>
</evidence>
<dbReference type="KEGG" id="gsh:117354773"/>
<keyword evidence="9" id="KW-0804">Transcription</keyword>
<organism evidence="13 14">
    <name type="scientific">Geotrypetes seraphini</name>
    <name type="common">Gaboon caecilian</name>
    <name type="synonym">Caecilia seraphini</name>
    <dbReference type="NCBI Taxonomy" id="260995"/>
    <lineage>
        <taxon>Eukaryota</taxon>
        <taxon>Metazoa</taxon>
        <taxon>Chordata</taxon>
        <taxon>Craniata</taxon>
        <taxon>Vertebrata</taxon>
        <taxon>Euteleostomi</taxon>
        <taxon>Amphibia</taxon>
        <taxon>Gymnophiona</taxon>
        <taxon>Geotrypetes</taxon>
    </lineage>
</organism>
<evidence type="ECO:0000313" key="13">
    <source>
        <dbReference type="Proteomes" id="UP000515159"/>
    </source>
</evidence>
<comment type="similarity">
    <text evidence="2">Belongs to the krueppel C2H2-type zinc-finger protein family.</text>
</comment>
<dbReference type="FunFam" id="3.30.160.60:FF:000295">
    <property type="entry name" value="zinc finger protein 19"/>
    <property type="match status" value="3"/>
</dbReference>
<keyword evidence="3" id="KW-0479">Metal-binding</keyword>
<feature type="domain" description="C2H2-type" evidence="12">
    <location>
        <begin position="98"/>
        <end position="125"/>
    </location>
</feature>
<evidence type="ECO:0000256" key="9">
    <source>
        <dbReference type="ARBA" id="ARBA00023163"/>
    </source>
</evidence>
<feature type="domain" description="C2H2-type" evidence="12">
    <location>
        <begin position="747"/>
        <end position="774"/>
    </location>
</feature>
<dbReference type="SUPFAM" id="SSF57667">
    <property type="entry name" value="beta-beta-alpha zinc fingers"/>
    <property type="match status" value="15"/>
</dbReference>
<dbReference type="GO" id="GO:0001228">
    <property type="term" value="F:DNA-binding transcription activator activity, RNA polymerase II-specific"/>
    <property type="evidence" value="ECO:0007669"/>
    <property type="project" value="TreeGrafter"/>
</dbReference>
<feature type="domain" description="C2H2-type" evidence="12">
    <location>
        <begin position="691"/>
        <end position="718"/>
    </location>
</feature>
<feature type="domain" description="C2H2-type" evidence="12">
    <location>
        <begin position="870"/>
        <end position="897"/>
    </location>
</feature>
<dbReference type="Proteomes" id="UP000515159">
    <property type="component" value="Chromosome 2"/>
</dbReference>
<dbReference type="InParanoid" id="A0A6P8QPS4"/>
<feature type="domain" description="C2H2-type" evidence="12">
    <location>
        <begin position="1292"/>
        <end position="1319"/>
    </location>
</feature>
<dbReference type="InterPro" id="IPR013087">
    <property type="entry name" value="Znf_C2H2_type"/>
</dbReference>
<keyword evidence="7" id="KW-0805">Transcription regulation</keyword>
<reference evidence="14" key="1">
    <citation type="submission" date="2025-08" db="UniProtKB">
        <authorList>
            <consortium name="RefSeq"/>
        </authorList>
    </citation>
    <scope>IDENTIFICATION</scope>
</reference>
<dbReference type="FunFam" id="3.30.160.60:FF:002343">
    <property type="entry name" value="Zinc finger protein 33A"/>
    <property type="match status" value="3"/>
</dbReference>
<feature type="domain" description="C2H2-type" evidence="12">
    <location>
        <begin position="1192"/>
        <end position="1219"/>
    </location>
</feature>
<dbReference type="Pfam" id="PF00096">
    <property type="entry name" value="zf-C2H2"/>
    <property type="match status" value="24"/>
</dbReference>
<feature type="domain" description="C2H2-type" evidence="12">
    <location>
        <begin position="535"/>
        <end position="562"/>
    </location>
</feature>
<dbReference type="PROSITE" id="PS00028">
    <property type="entry name" value="ZINC_FINGER_C2H2_1"/>
    <property type="match status" value="26"/>
</dbReference>
<feature type="domain" description="C2H2-type" evidence="12">
    <location>
        <begin position="719"/>
        <end position="746"/>
    </location>
</feature>
<evidence type="ECO:0000256" key="3">
    <source>
        <dbReference type="ARBA" id="ARBA00022723"/>
    </source>
</evidence>
<dbReference type="Gene3D" id="3.30.160.60">
    <property type="entry name" value="Classic Zinc Finger"/>
    <property type="match status" value="29"/>
</dbReference>
<dbReference type="FunFam" id="3.30.160.60:FF:000759">
    <property type="entry name" value="zinc finger protein 16"/>
    <property type="match status" value="5"/>
</dbReference>
<feature type="domain" description="C2H2-type" evidence="12">
    <location>
        <begin position="126"/>
        <end position="153"/>
    </location>
</feature>
<dbReference type="FunFam" id="3.30.160.60:FF:002716">
    <property type="entry name" value="Zinc finger protein 212"/>
    <property type="match status" value="5"/>
</dbReference>
<feature type="domain" description="C2H2-type" evidence="12">
    <location>
        <begin position="479"/>
        <end position="506"/>
    </location>
</feature>
<keyword evidence="5 11" id="KW-0863">Zinc-finger</keyword>
<dbReference type="FunFam" id="3.30.160.60:FF:002604">
    <property type="entry name" value="Zinc finger protein 715"/>
    <property type="match status" value="1"/>
</dbReference>
<dbReference type="SMART" id="SM00355">
    <property type="entry name" value="ZnF_C2H2"/>
    <property type="match status" value="28"/>
</dbReference>
<dbReference type="GO" id="GO:0005634">
    <property type="term" value="C:nucleus"/>
    <property type="evidence" value="ECO:0007669"/>
    <property type="project" value="UniProtKB-SubCell"/>
</dbReference>
<dbReference type="GO" id="GO:0008270">
    <property type="term" value="F:zinc ion binding"/>
    <property type="evidence" value="ECO:0007669"/>
    <property type="project" value="UniProtKB-KW"/>
</dbReference>
<feature type="domain" description="C2H2-type" evidence="12">
    <location>
        <begin position="1320"/>
        <end position="1347"/>
    </location>
</feature>
<dbReference type="PANTHER" id="PTHR24376">
    <property type="entry name" value="ZINC FINGER PROTEIN"/>
    <property type="match status" value="1"/>
</dbReference>
<feature type="domain" description="C2H2-type" evidence="12">
    <location>
        <begin position="1136"/>
        <end position="1163"/>
    </location>
</feature>
<evidence type="ECO:0000256" key="5">
    <source>
        <dbReference type="ARBA" id="ARBA00022771"/>
    </source>
</evidence>
<evidence type="ECO:0000256" key="4">
    <source>
        <dbReference type="ARBA" id="ARBA00022737"/>
    </source>
</evidence>
<name>A0A6P8QPS4_GEOSA</name>
<sequence>MNAAITRSMQVIKVEPQEMLPERESEDYSQFSEGLQYDWIQCKIEDVDDGSNGELNLGTLGPEENQERPFICTACGKTFTHKHNLLKHQRIHTGERPYMCSQCGKSFIQKQHLKKHQILHTGERPFSCTECGKSFSLKHNLATHKRIHTGEKPYNCTECGRGFSRKESLLTHQRIHMQPSLLKQSALPKESPQLIIDVEKFREEKTVTGVRPYRCPECGKPFNHKQSFVNHYRIHTGERPFPCPECGKSFIQKQHLTKHQRVHTGERPFMCTECGKLFSLKHNLITHQKIHTGEKPFNCTECGRGFSRKEIFLTHQKSHTVERLITETFSSNDDSVLKQEAQEDENPITYSQGKKSFHHESQQMFPGPIHMSIDNPHQNISLIAEQKVLQEVIDVKMESGVDLLSEHSSLPAFTVFGEENIQVPQIVHQETLPELPDIKMEHEILIVKEEESHLKVRVEDVHTEGPLAPEKDISGRPGYCCAVCGKNFRYKYGLINHLRIHTGERPFKCTECGKTFNYQRSLISHQTLHTGKTSFNCMDCGKSFSQKLHLAKHQRAHNRERPFPCTECGKRFIQKQHLINHQRLHTGERPFSCAECGKSFSLKHNLVTHKRVHTGEKPYKCPECGKGFSRKETLLVHQWVHTQKTVAPKDPSLLEQKAQQEEIPPTPMRFLRTLCKKRIPEETTVSDVNLYNYPECGKSFNHKQGLINHCQVHKEERPIPCPECEKSFKQKQRLNKHQRMHLGEKPFVCAECGKCFSLKRNLVTHQKIHNREKPSHCTENGKGFSQKEISMTHLKTHTKERMFTVTFSPKNDFVLKEENSITCLLRKKKFHPESTLLYQKEVFPGSTDRNMENLQHEQESHPVISDRCGYSCVICGKSFNHKHRLIHHLRIHTGEKPFNCTECGRGFSRKEIFLTHQKSHTVERLITETFSSNDDSVLKQEAQEDENPITYSQGKKSFHHESQQMFPGPIHMSIDNPHQKISLIAEQKVLQEVIDVKMESGVDLLSEHSSLPAFTVFGEENIQVPQIVHQETLPELPDIKMEHEILIVKEEESHLKVRVEDVHTEGPLAPEKDISGRPGYCCAVCGKNFRYKYGLINHLRIHTGERPFKCTECGKTFNYQRSLISHQTLHTGKTSFNCMDCGKSFSQKLHLAKHQRAHNRERPFPCTECGKRFIQKQHLINHQRLHTGERPFSCAECGKSFSLKHNLVTHKRVHTGEKPYKCPECGKGFSRKETLLVHQWVHTQKTVAPKDPSLLEQKAQQEEIPPTSMRFLRTLCKKRIPEETTVSDVNLYNYPECGKSFNHKQGLINHCQVHKEERPIPCPECEKSFKQKQRLNKHQRMHLGEKPFVCAECWKCFSLKRNLVTHQKIHNREEPSHCTENGKGFSLKEISMIHLKTHTNERMFRRSRDAMLQGRC</sequence>
<feature type="domain" description="C2H2-type" evidence="12">
    <location>
        <begin position="1376"/>
        <end position="1403"/>
    </location>
</feature>
<feature type="domain" description="C2H2-type" evidence="12">
    <location>
        <begin position="1108"/>
        <end position="1135"/>
    </location>
</feature>
<feature type="domain" description="C2H2-type" evidence="12">
    <location>
        <begin position="241"/>
        <end position="268"/>
    </location>
</feature>
<evidence type="ECO:0000256" key="1">
    <source>
        <dbReference type="ARBA" id="ARBA00004123"/>
    </source>
</evidence>
<dbReference type="InterPro" id="IPR036236">
    <property type="entry name" value="Znf_C2H2_sf"/>
</dbReference>
<accession>A0A6P8QPS4</accession>
<evidence type="ECO:0000313" key="14">
    <source>
        <dbReference type="RefSeq" id="XP_033788626.1"/>
    </source>
</evidence>
<evidence type="ECO:0000256" key="10">
    <source>
        <dbReference type="ARBA" id="ARBA00023242"/>
    </source>
</evidence>
<evidence type="ECO:0000256" key="2">
    <source>
        <dbReference type="ARBA" id="ARBA00006991"/>
    </source>
</evidence>
<comment type="subcellular location">
    <subcellularLocation>
        <location evidence="1">Nucleus</location>
    </subcellularLocation>
</comment>
<feature type="domain" description="C2H2-type" evidence="12">
    <location>
        <begin position="619"/>
        <end position="646"/>
    </location>
</feature>
<dbReference type="GO" id="GO:0000978">
    <property type="term" value="F:RNA polymerase II cis-regulatory region sequence-specific DNA binding"/>
    <property type="evidence" value="ECO:0007669"/>
    <property type="project" value="TreeGrafter"/>
</dbReference>
<feature type="domain" description="C2H2-type" evidence="12">
    <location>
        <begin position="297"/>
        <end position="324"/>
    </location>
</feature>
<evidence type="ECO:0000256" key="8">
    <source>
        <dbReference type="ARBA" id="ARBA00023125"/>
    </source>
</evidence>
<evidence type="ECO:0000256" key="11">
    <source>
        <dbReference type="PROSITE-ProRule" id="PRU00042"/>
    </source>
</evidence>
<dbReference type="PANTHER" id="PTHR24376:SF250">
    <property type="entry name" value="ZINC FINGER PROTEIN 770"/>
    <property type="match status" value="1"/>
</dbReference>
<feature type="domain" description="C2H2-type" evidence="12">
    <location>
        <begin position="70"/>
        <end position="97"/>
    </location>
</feature>
<dbReference type="FunFam" id="3.30.160.60:FF:001450">
    <property type="entry name" value="zinc finger protein 774"/>
    <property type="match status" value="3"/>
</dbReference>
<keyword evidence="4" id="KW-0677">Repeat</keyword>
<feature type="domain" description="C2H2-type" evidence="12">
    <location>
        <begin position="1220"/>
        <end position="1247"/>
    </location>
</feature>
<feature type="domain" description="C2H2-type" evidence="12">
    <location>
        <begin position="1348"/>
        <end position="1375"/>
    </location>
</feature>
<protein>
    <submittedName>
        <fullName evidence="14">Zinc finger protein 658B-like</fullName>
    </submittedName>
</protein>
<feature type="domain" description="C2H2-type" evidence="12">
    <location>
        <begin position="898"/>
        <end position="925"/>
    </location>
</feature>